<dbReference type="SUPFAM" id="SSF53335">
    <property type="entry name" value="S-adenosyl-L-methionine-dependent methyltransferases"/>
    <property type="match status" value="1"/>
</dbReference>
<accession>A0A941IR94</accession>
<dbReference type="PIRSF" id="PIRSF017393">
    <property type="entry name" value="MTase_SAV2177"/>
    <property type="match status" value="1"/>
</dbReference>
<reference evidence="1" key="1">
    <citation type="submission" date="2021-04" db="EMBL/GenBank/DDBJ databases">
        <title>Genome based classification of Actinospica acidithermotolerans sp. nov., an actinobacterium isolated from an Indonesian hot spring.</title>
        <authorList>
            <person name="Kusuma A.B."/>
            <person name="Putra K.E."/>
            <person name="Nafisah S."/>
            <person name="Loh J."/>
            <person name="Nouioui I."/>
            <person name="Goodfellow M."/>
        </authorList>
    </citation>
    <scope>NUCLEOTIDE SEQUENCE</scope>
    <source>
        <strain evidence="1">CSCA 57</strain>
    </source>
</reference>
<organism evidence="1 2">
    <name type="scientific">Actinospica durhamensis</name>
    <dbReference type="NCBI Taxonomy" id="1508375"/>
    <lineage>
        <taxon>Bacteria</taxon>
        <taxon>Bacillati</taxon>
        <taxon>Actinomycetota</taxon>
        <taxon>Actinomycetes</taxon>
        <taxon>Catenulisporales</taxon>
        <taxon>Actinospicaceae</taxon>
        <taxon>Actinospica</taxon>
    </lineage>
</organism>
<dbReference type="GO" id="GO:0008168">
    <property type="term" value="F:methyltransferase activity"/>
    <property type="evidence" value="ECO:0007669"/>
    <property type="project" value="UniProtKB-KW"/>
</dbReference>
<dbReference type="Pfam" id="PF04672">
    <property type="entry name" value="Methyltransf_19"/>
    <property type="match status" value="1"/>
</dbReference>
<dbReference type="AlphaFoldDB" id="A0A941IR94"/>
<dbReference type="Gene3D" id="3.40.50.150">
    <property type="entry name" value="Vaccinia Virus protein VP39"/>
    <property type="match status" value="1"/>
</dbReference>
<dbReference type="EC" id="2.1.1.-" evidence="1"/>
<keyword evidence="2" id="KW-1185">Reference proteome</keyword>
<evidence type="ECO:0000313" key="1">
    <source>
        <dbReference type="EMBL" id="MBR7838560.1"/>
    </source>
</evidence>
<dbReference type="InterPro" id="IPR029063">
    <property type="entry name" value="SAM-dependent_MTases_sf"/>
</dbReference>
<comment type="caution">
    <text evidence="1">The sequence shown here is derived from an EMBL/GenBank/DDBJ whole genome shotgun (WGS) entry which is preliminary data.</text>
</comment>
<sequence length="281" mass="31098">MNLRRPAPTADDLALPSTARIYDYLLGGHENYKVDRQAAKDMVATVPDSPTAVRSNRAFLYRAVRFLAGEAGVTQFLDIGSGLPTQLNVHQVAHGVSPRAHVVYVDYDPLVNAFGNALMSTTDTVSFARRDLRYPGEILADQQVRELIDFDRPVAVLLIAMLQFIDESEDPHGIVGQLIEALPSGSYIAISHVLDDPRTRAIADIQERANTHPWTPRPAGRIRHFFDGLELVEPGLTVACRWRPDPDTPMLERPADLPILLNPDGTEQDVDWLLAGIGRKP</sequence>
<dbReference type="RefSeq" id="WP_212533016.1">
    <property type="nucleotide sequence ID" value="NZ_JAGSOG010000302.1"/>
</dbReference>
<keyword evidence="1" id="KW-0808">Transferase</keyword>
<dbReference type="EMBL" id="JAGSOG010000302">
    <property type="protein sequence ID" value="MBR7838560.1"/>
    <property type="molecule type" value="Genomic_DNA"/>
</dbReference>
<proteinExistence type="predicted"/>
<dbReference type="Proteomes" id="UP000675781">
    <property type="component" value="Unassembled WGS sequence"/>
</dbReference>
<evidence type="ECO:0000313" key="2">
    <source>
        <dbReference type="Proteomes" id="UP000675781"/>
    </source>
</evidence>
<name>A0A941IR94_9ACTN</name>
<keyword evidence="1" id="KW-0489">Methyltransferase</keyword>
<dbReference type="InterPro" id="IPR006764">
    <property type="entry name" value="SAM_dep_MeTrfase_SAV2177_type"/>
</dbReference>
<dbReference type="GO" id="GO:0032259">
    <property type="term" value="P:methylation"/>
    <property type="evidence" value="ECO:0007669"/>
    <property type="project" value="UniProtKB-KW"/>
</dbReference>
<protein>
    <submittedName>
        <fullName evidence="1">SAM-dependent methyltransferase</fullName>
        <ecNumber evidence="1">2.1.1.-</ecNumber>
    </submittedName>
</protein>
<gene>
    <name evidence="1" type="ORF">KDL01_35160</name>
</gene>